<dbReference type="InterPro" id="IPR010985">
    <property type="entry name" value="Ribbon_hlx_hlx"/>
</dbReference>
<name>A0ABS8Z9P1_9PSEU</name>
<keyword evidence="3" id="KW-1185">Reference proteome</keyword>
<protein>
    <submittedName>
        <fullName evidence="1">Ribbon-helix-helix protein, CopG family</fullName>
    </submittedName>
</protein>
<evidence type="ECO:0000313" key="2">
    <source>
        <dbReference type="EMBL" id="MCE7006413.1"/>
    </source>
</evidence>
<accession>A0ABS8Z9P1</accession>
<dbReference type="EMBL" id="JAJVCN010000001">
    <property type="protein sequence ID" value="MCE7004535.1"/>
    <property type="molecule type" value="Genomic_DNA"/>
</dbReference>
<reference evidence="1 3" key="1">
    <citation type="submission" date="2021-12" db="EMBL/GenBank/DDBJ databases">
        <title>Genome sequence of Kibdelosporangium philippinense ATCC 49844.</title>
        <authorList>
            <person name="Fedorov E.A."/>
            <person name="Omeragic M."/>
            <person name="Shalygina K.F."/>
            <person name="Maclea K.S."/>
        </authorList>
    </citation>
    <scope>NUCLEOTIDE SEQUENCE [LARGE SCALE GENOMIC DNA]</scope>
    <source>
        <strain evidence="1 3">ATCC 49844</strain>
    </source>
</reference>
<dbReference type="CDD" id="cd21631">
    <property type="entry name" value="RHH_CopG_NikR-like"/>
    <property type="match status" value="1"/>
</dbReference>
<sequence length="115" mass="12367">MADGRARVDAGEYARRVNAAVELLESGMPVADAARVLAERFGCSVRQARRYAERAASVGRSTIPEATTVFTVKLPAALVARVRQRASESGSTISALVTQALTEFLARGHGKRPRR</sequence>
<organism evidence="1 3">
    <name type="scientific">Kibdelosporangium philippinense</name>
    <dbReference type="NCBI Taxonomy" id="211113"/>
    <lineage>
        <taxon>Bacteria</taxon>
        <taxon>Bacillati</taxon>
        <taxon>Actinomycetota</taxon>
        <taxon>Actinomycetes</taxon>
        <taxon>Pseudonocardiales</taxon>
        <taxon>Pseudonocardiaceae</taxon>
        <taxon>Kibdelosporangium</taxon>
    </lineage>
</organism>
<dbReference type="RefSeq" id="WP_233726038.1">
    <property type="nucleotide sequence ID" value="NZ_JAJVCN010000001.1"/>
</dbReference>
<evidence type="ECO:0000313" key="3">
    <source>
        <dbReference type="Proteomes" id="UP001521150"/>
    </source>
</evidence>
<dbReference type="SUPFAM" id="SSF47598">
    <property type="entry name" value="Ribbon-helix-helix"/>
    <property type="match status" value="1"/>
</dbReference>
<comment type="caution">
    <text evidence="1">The sequence shown here is derived from an EMBL/GenBank/DDBJ whole genome shotgun (WGS) entry which is preliminary data.</text>
</comment>
<proteinExistence type="predicted"/>
<gene>
    <name evidence="1" type="ORF">LWC34_17105</name>
    <name evidence="2" type="ORF">LWC34_26815</name>
</gene>
<dbReference type="Proteomes" id="UP001521150">
    <property type="component" value="Unassembled WGS sequence"/>
</dbReference>
<evidence type="ECO:0000313" key="1">
    <source>
        <dbReference type="EMBL" id="MCE7004535.1"/>
    </source>
</evidence>
<dbReference type="EMBL" id="JAJVCN010000002">
    <property type="protein sequence ID" value="MCE7006413.1"/>
    <property type="molecule type" value="Genomic_DNA"/>
</dbReference>